<sequence>MRSFDEIYAIAAERKGGPEVLEARIGAAPLSADALQALPEDRWLAEFAKRIFSAGFNWKVIEAKWDGFEAAFHGFDLDRCAFMSDDAFDALLQDTRIVRNGAKIAAVRDNAVFLRDLRADGGAGKVLGQWPDDDYIGLLEFLKKHGARLGGATGQYALRFVGKDSFILSSDVTARLIAEGVIDKPAGSKSSMRAVQAAFNEWRAQSGRGLTEISRVLALSV</sequence>
<reference evidence="2" key="1">
    <citation type="submission" date="2018-03" db="EMBL/GenBank/DDBJ databases">
        <authorList>
            <person name="Rodrigo-Torres L."/>
            <person name="Arahal R. D."/>
            <person name="Lucena T."/>
        </authorList>
    </citation>
    <scope>NUCLEOTIDE SEQUENCE [LARGE SCALE GENOMIC DNA]</scope>
    <source>
        <strain evidence="2">CECT 8871</strain>
    </source>
</reference>
<dbReference type="Proteomes" id="UP000244904">
    <property type="component" value="Unassembled WGS sequence"/>
</dbReference>
<keyword evidence="2" id="KW-1185">Reference proteome</keyword>
<dbReference type="Gene3D" id="1.10.340.30">
    <property type="entry name" value="Hypothetical protein, domain 2"/>
    <property type="match status" value="1"/>
</dbReference>
<dbReference type="InterPro" id="IPR052891">
    <property type="entry name" value="DNA-3mA_glycosylase"/>
</dbReference>
<dbReference type="InterPro" id="IPR005019">
    <property type="entry name" value="Adenine_glyco"/>
</dbReference>
<dbReference type="SUPFAM" id="SSF48150">
    <property type="entry name" value="DNA-glycosylase"/>
    <property type="match status" value="1"/>
</dbReference>
<evidence type="ECO:0000313" key="2">
    <source>
        <dbReference type="Proteomes" id="UP000244904"/>
    </source>
</evidence>
<dbReference type="PANTHER" id="PTHR30037">
    <property type="entry name" value="DNA-3-METHYLADENINE GLYCOSYLASE 1"/>
    <property type="match status" value="1"/>
</dbReference>
<dbReference type="OrthoDB" id="9795156at2"/>
<proteinExistence type="predicted"/>
<dbReference type="Pfam" id="PF03352">
    <property type="entry name" value="Adenine_glyco"/>
    <property type="match status" value="1"/>
</dbReference>
<evidence type="ECO:0000313" key="1">
    <source>
        <dbReference type="EMBL" id="SPF81950.1"/>
    </source>
</evidence>
<dbReference type="GO" id="GO:0008725">
    <property type="term" value="F:DNA-3-methyladenine glycosylase activity"/>
    <property type="evidence" value="ECO:0007669"/>
    <property type="project" value="InterPro"/>
</dbReference>
<dbReference type="RefSeq" id="WP_108887726.1">
    <property type="nucleotide sequence ID" value="NZ_OMOJ01000017.1"/>
</dbReference>
<dbReference type="PANTHER" id="PTHR30037:SF3">
    <property type="entry name" value="BLR0857 PROTEIN"/>
    <property type="match status" value="1"/>
</dbReference>
<dbReference type="AlphaFoldDB" id="A0A2R8B105"/>
<evidence type="ECO:0008006" key="3">
    <source>
        <dbReference type="Google" id="ProtNLM"/>
    </source>
</evidence>
<name>A0A2R8B105_9RHOB</name>
<gene>
    <name evidence="1" type="ORF">PRI8871_03777</name>
</gene>
<dbReference type="EMBL" id="OMOJ01000017">
    <property type="protein sequence ID" value="SPF81950.1"/>
    <property type="molecule type" value="Genomic_DNA"/>
</dbReference>
<accession>A0A2R8B105</accession>
<organism evidence="1 2">
    <name type="scientific">Pseudoprimorskyibacter insulae</name>
    <dbReference type="NCBI Taxonomy" id="1695997"/>
    <lineage>
        <taxon>Bacteria</taxon>
        <taxon>Pseudomonadati</taxon>
        <taxon>Pseudomonadota</taxon>
        <taxon>Alphaproteobacteria</taxon>
        <taxon>Rhodobacterales</taxon>
        <taxon>Paracoccaceae</taxon>
        <taxon>Pseudoprimorskyibacter</taxon>
    </lineage>
</organism>
<dbReference type="InterPro" id="IPR011257">
    <property type="entry name" value="DNA_glycosylase"/>
</dbReference>
<dbReference type="GO" id="GO:0006284">
    <property type="term" value="P:base-excision repair"/>
    <property type="evidence" value="ECO:0007669"/>
    <property type="project" value="InterPro"/>
</dbReference>
<protein>
    <recommendedName>
        <fullName evidence="3">DNA-3-methyladenine glycosylase I</fullName>
    </recommendedName>
</protein>